<feature type="transmembrane region" description="Helical" evidence="6">
    <location>
        <begin position="195"/>
        <end position="214"/>
    </location>
</feature>
<feature type="domain" description="Copper resistance protein D" evidence="7">
    <location>
        <begin position="201"/>
        <end position="298"/>
    </location>
</feature>
<dbReference type="Pfam" id="PF05425">
    <property type="entry name" value="CopD"/>
    <property type="match status" value="1"/>
</dbReference>
<keyword evidence="9" id="KW-1185">Reference proteome</keyword>
<name>A0A4R3HR04_PAULE</name>
<dbReference type="GO" id="GO:0005886">
    <property type="term" value="C:plasma membrane"/>
    <property type="evidence" value="ECO:0007669"/>
    <property type="project" value="UniProtKB-SubCell"/>
</dbReference>
<keyword evidence="2" id="KW-1003">Cell membrane</keyword>
<evidence type="ECO:0000256" key="5">
    <source>
        <dbReference type="ARBA" id="ARBA00023136"/>
    </source>
</evidence>
<dbReference type="InterPro" id="IPR008457">
    <property type="entry name" value="Cu-R_CopD_dom"/>
</dbReference>
<proteinExistence type="predicted"/>
<dbReference type="AlphaFoldDB" id="A0A4R3HR04"/>
<dbReference type="PANTHER" id="PTHR34820">
    <property type="entry name" value="INNER MEMBRANE PROTEIN YEBZ"/>
    <property type="match status" value="1"/>
</dbReference>
<feature type="transmembrane region" description="Helical" evidence="6">
    <location>
        <begin position="86"/>
        <end position="109"/>
    </location>
</feature>
<keyword evidence="4 6" id="KW-1133">Transmembrane helix</keyword>
<keyword evidence="3 6" id="KW-0812">Transmembrane</keyword>
<feature type="transmembrane region" description="Helical" evidence="6">
    <location>
        <begin position="121"/>
        <end position="141"/>
    </location>
</feature>
<feature type="transmembrane region" description="Helical" evidence="6">
    <location>
        <begin position="161"/>
        <end position="183"/>
    </location>
</feature>
<evidence type="ECO:0000259" key="7">
    <source>
        <dbReference type="Pfam" id="PF05425"/>
    </source>
</evidence>
<sequence length="307" mass="32847">MESTLPQVASTALINISLAWIVGILASRFWLRARTAPWQEAAVIWLSRTMVVALITCLAGVFLSLWTESAVMGDVPWLEAWPAFQAMLISTHYGNAGSAAAIILVGALFAHWRLSRSGGQVRYLGAMALLVSLVAVARVTIGHAFEHGLWSIAVWTECLHLLAISLWVGVVLISGWAILPRVLVSETFPSEERSAYLASMSNWATAALVVILATGAYNSYRVLGSPRDLVETGYGYVFVFKLGVVVLAIGLGGFNKFFGLPSAQSPNLVKCKRGLGIVIVALRVETIALLLALIAAAIMTTSAPPGQ</sequence>
<keyword evidence="5 6" id="KW-0472">Membrane</keyword>
<protein>
    <submittedName>
        <fullName evidence="8">Putative copper resistance protein D</fullName>
    </submittedName>
</protein>
<evidence type="ECO:0000256" key="3">
    <source>
        <dbReference type="ARBA" id="ARBA00022692"/>
    </source>
</evidence>
<dbReference type="PANTHER" id="PTHR34820:SF4">
    <property type="entry name" value="INNER MEMBRANE PROTEIN YEBZ"/>
    <property type="match status" value="1"/>
</dbReference>
<evidence type="ECO:0000313" key="9">
    <source>
        <dbReference type="Proteomes" id="UP000295382"/>
    </source>
</evidence>
<feature type="transmembrane region" description="Helical" evidence="6">
    <location>
        <begin position="275"/>
        <end position="299"/>
    </location>
</feature>
<feature type="transmembrane region" description="Helical" evidence="6">
    <location>
        <begin position="12"/>
        <end position="31"/>
    </location>
</feature>
<dbReference type="RefSeq" id="WP_132260307.1">
    <property type="nucleotide sequence ID" value="NZ_SLZQ01000018.1"/>
</dbReference>
<comment type="subcellular location">
    <subcellularLocation>
        <location evidence="1">Cell membrane</location>
        <topology evidence="1">Multi-pass membrane protein</topology>
    </subcellularLocation>
</comment>
<feature type="transmembrane region" description="Helical" evidence="6">
    <location>
        <begin position="234"/>
        <end position="254"/>
    </location>
</feature>
<evidence type="ECO:0000256" key="6">
    <source>
        <dbReference type="SAM" id="Phobius"/>
    </source>
</evidence>
<evidence type="ECO:0000256" key="4">
    <source>
        <dbReference type="ARBA" id="ARBA00022989"/>
    </source>
</evidence>
<dbReference type="OrthoDB" id="8753116at2"/>
<comment type="caution">
    <text evidence="8">The sequence shown here is derived from an EMBL/GenBank/DDBJ whole genome shotgun (WGS) entry which is preliminary data.</text>
</comment>
<evidence type="ECO:0000256" key="2">
    <source>
        <dbReference type="ARBA" id="ARBA00022475"/>
    </source>
</evidence>
<dbReference type="Proteomes" id="UP000295382">
    <property type="component" value="Unassembled WGS sequence"/>
</dbReference>
<reference evidence="8 9" key="1">
    <citation type="submission" date="2019-03" db="EMBL/GenBank/DDBJ databases">
        <title>Genomic Encyclopedia of Type Strains, Phase IV (KMG-IV): sequencing the most valuable type-strain genomes for metagenomic binning, comparative biology and taxonomic classification.</title>
        <authorList>
            <person name="Goeker M."/>
        </authorList>
    </citation>
    <scope>NUCLEOTIDE SEQUENCE [LARGE SCALE GENOMIC DNA]</scope>
    <source>
        <strain evidence="8 9">DSM 7445</strain>
    </source>
</reference>
<organism evidence="8 9">
    <name type="scientific">Paucimonas lemoignei</name>
    <name type="common">Pseudomonas lemoignei</name>
    <dbReference type="NCBI Taxonomy" id="29443"/>
    <lineage>
        <taxon>Bacteria</taxon>
        <taxon>Pseudomonadati</taxon>
        <taxon>Pseudomonadota</taxon>
        <taxon>Betaproteobacteria</taxon>
        <taxon>Burkholderiales</taxon>
        <taxon>Burkholderiaceae</taxon>
        <taxon>Paucimonas</taxon>
    </lineage>
</organism>
<evidence type="ECO:0000256" key="1">
    <source>
        <dbReference type="ARBA" id="ARBA00004651"/>
    </source>
</evidence>
<dbReference type="EMBL" id="SLZQ01000018">
    <property type="protein sequence ID" value="TCS33099.1"/>
    <property type="molecule type" value="Genomic_DNA"/>
</dbReference>
<dbReference type="InterPro" id="IPR032694">
    <property type="entry name" value="CopC/D"/>
</dbReference>
<feature type="transmembrane region" description="Helical" evidence="6">
    <location>
        <begin position="43"/>
        <end position="66"/>
    </location>
</feature>
<gene>
    <name evidence="8" type="ORF">EDC30_11840</name>
</gene>
<dbReference type="GO" id="GO:0006825">
    <property type="term" value="P:copper ion transport"/>
    <property type="evidence" value="ECO:0007669"/>
    <property type="project" value="InterPro"/>
</dbReference>
<evidence type="ECO:0000313" key="8">
    <source>
        <dbReference type="EMBL" id="TCS33099.1"/>
    </source>
</evidence>
<accession>A0A4R3HR04</accession>